<proteinExistence type="predicted"/>
<evidence type="ECO:0000313" key="2">
    <source>
        <dbReference type="Proteomes" id="UP001482513"/>
    </source>
</evidence>
<gene>
    <name evidence="1" type="ORF">NC992_21800</name>
</gene>
<dbReference type="RefSeq" id="WP_199325556.1">
    <property type="nucleotide sequence ID" value="NZ_JAMPKX010000012.1"/>
</dbReference>
<evidence type="ECO:0000313" key="1">
    <source>
        <dbReference type="EMBL" id="MEP0949528.1"/>
    </source>
</evidence>
<dbReference type="EMBL" id="JAMPKX010000012">
    <property type="protein sequence ID" value="MEP0949528.1"/>
    <property type="molecule type" value="Genomic_DNA"/>
</dbReference>
<comment type="caution">
    <text evidence="1">The sequence shown here is derived from an EMBL/GenBank/DDBJ whole genome shotgun (WGS) entry which is preliminary data.</text>
</comment>
<accession>A0ABV0K9U5</accession>
<keyword evidence="2" id="KW-1185">Reference proteome</keyword>
<sequence>MSNINEPQAHEESIYNFLQQPQVAYRDELLKWESYSPEMLVQRLRDMFKVYFDFPTLTVDQVNTIKGCLHPETVIKQKPAGPKSVPTGANLPEGSTVIVPLDLDQERLAHNMKDGHR</sequence>
<name>A0ABV0K9U5_9CYAN</name>
<organism evidence="1 2">
    <name type="scientific">Leptolyngbya subtilissima DQ-A4</name>
    <dbReference type="NCBI Taxonomy" id="2933933"/>
    <lineage>
        <taxon>Bacteria</taxon>
        <taxon>Bacillati</taxon>
        <taxon>Cyanobacteriota</taxon>
        <taxon>Cyanophyceae</taxon>
        <taxon>Leptolyngbyales</taxon>
        <taxon>Leptolyngbyaceae</taxon>
        <taxon>Leptolyngbya group</taxon>
        <taxon>Leptolyngbya</taxon>
    </lineage>
</organism>
<dbReference type="Proteomes" id="UP001482513">
    <property type="component" value="Unassembled WGS sequence"/>
</dbReference>
<reference evidence="1 2" key="1">
    <citation type="submission" date="2022-04" db="EMBL/GenBank/DDBJ databases">
        <title>Positive selection, recombination, and allopatry shape intraspecific diversity of widespread and dominant cyanobacteria.</title>
        <authorList>
            <person name="Wei J."/>
            <person name="Shu W."/>
            <person name="Hu C."/>
        </authorList>
    </citation>
    <scope>NUCLEOTIDE SEQUENCE [LARGE SCALE GENOMIC DNA]</scope>
    <source>
        <strain evidence="1 2">DQ-A4</strain>
    </source>
</reference>
<protein>
    <submittedName>
        <fullName evidence="1">Uncharacterized protein</fullName>
    </submittedName>
</protein>